<organism evidence="2 3">
    <name type="scientific">Brenthis ino</name>
    <name type="common">lesser marbled fritillary</name>
    <dbReference type="NCBI Taxonomy" id="405034"/>
    <lineage>
        <taxon>Eukaryota</taxon>
        <taxon>Metazoa</taxon>
        <taxon>Ecdysozoa</taxon>
        <taxon>Arthropoda</taxon>
        <taxon>Hexapoda</taxon>
        <taxon>Insecta</taxon>
        <taxon>Pterygota</taxon>
        <taxon>Neoptera</taxon>
        <taxon>Endopterygota</taxon>
        <taxon>Lepidoptera</taxon>
        <taxon>Glossata</taxon>
        <taxon>Ditrysia</taxon>
        <taxon>Papilionoidea</taxon>
        <taxon>Nymphalidae</taxon>
        <taxon>Heliconiinae</taxon>
        <taxon>Argynnini</taxon>
        <taxon>Brenthis</taxon>
    </lineage>
</organism>
<gene>
    <name evidence="2" type="ORF">BINO364_LOCUS5475</name>
</gene>
<evidence type="ECO:0000313" key="3">
    <source>
        <dbReference type="Proteomes" id="UP000838878"/>
    </source>
</evidence>
<accession>A0A8J9YAB8</accession>
<keyword evidence="3" id="KW-1185">Reference proteome</keyword>
<dbReference type="OrthoDB" id="7409986at2759"/>
<feature type="compositionally biased region" description="Polar residues" evidence="1">
    <location>
        <begin position="1"/>
        <end position="15"/>
    </location>
</feature>
<dbReference type="SUPFAM" id="SSF54060">
    <property type="entry name" value="His-Me finger endonucleases"/>
    <property type="match status" value="1"/>
</dbReference>
<dbReference type="PANTHER" id="PTHR31511:SF12">
    <property type="entry name" value="RHO TERMINATION FACTOR N-TERMINAL DOMAIN-CONTAINING PROTEIN"/>
    <property type="match status" value="1"/>
</dbReference>
<dbReference type="EMBL" id="OV170233">
    <property type="protein sequence ID" value="CAH0719085.1"/>
    <property type="molecule type" value="Genomic_DNA"/>
</dbReference>
<proteinExistence type="predicted"/>
<dbReference type="PANTHER" id="PTHR31511">
    <property type="entry name" value="PROTEIN CBG23764"/>
    <property type="match status" value="1"/>
</dbReference>
<protein>
    <submittedName>
        <fullName evidence="2">Uncharacterized protein</fullName>
    </submittedName>
</protein>
<feature type="non-terminal residue" evidence="2">
    <location>
        <position position="440"/>
    </location>
</feature>
<dbReference type="Proteomes" id="UP000838878">
    <property type="component" value="Chromosome 13"/>
</dbReference>
<dbReference type="InterPro" id="IPR044925">
    <property type="entry name" value="His-Me_finger_sf"/>
</dbReference>
<feature type="compositionally biased region" description="Basic residues" evidence="1">
    <location>
        <begin position="34"/>
        <end position="47"/>
    </location>
</feature>
<evidence type="ECO:0000256" key="1">
    <source>
        <dbReference type="SAM" id="MobiDB-lite"/>
    </source>
</evidence>
<feature type="compositionally biased region" description="Polar residues" evidence="1">
    <location>
        <begin position="48"/>
        <end position="57"/>
    </location>
</feature>
<reference evidence="2" key="1">
    <citation type="submission" date="2021-12" db="EMBL/GenBank/DDBJ databases">
        <authorList>
            <person name="Martin H S."/>
        </authorList>
    </citation>
    <scope>NUCLEOTIDE SEQUENCE</scope>
</reference>
<sequence length="440" mass="50427">MTSMNTESPQSSNHENIFLSEESSSEERTEPKGKEKKAVRKNKRGHNSHGNEPSTSGDAIVRVRSSGKKSRSAKVTAQDLFGVDSDDGEINDVTCKNTSPLVSYLTKRVTNGFSRQIKFDKPGSHFVEIKIYKCEEIECVSPMNRWRYSIVALKNRTNVDTESWRYLSAYLSEVRKEFKECSPNFINSHLLLQPENIEKYFTPESFLKDNEKDILKVIELSITEHTCVKVNFELFALFYLPSSDQQQLKSFNSKFQILCRNTDLKEMFSLVIDSMKMKMAEFEHCKSGWTFGTISHLKINVNKYSPMKGSTYIELPATIKNTKSCINIKNEDDHCFLWSIVAALYPAKNNVCRTRSYPHYSNVFKIGERLIEDVKDIDKLLSVNKPMNPLTDKQRNAYLNATTCHICNEPLLGDEVADHDHITSEYRGPAHSHCNLMLTH</sequence>
<evidence type="ECO:0000313" key="2">
    <source>
        <dbReference type="EMBL" id="CAH0719085.1"/>
    </source>
</evidence>
<name>A0A8J9YAB8_9NEOP</name>
<dbReference type="AlphaFoldDB" id="A0A8J9YAB8"/>
<feature type="region of interest" description="Disordered" evidence="1">
    <location>
        <begin position="1"/>
        <end position="71"/>
    </location>
</feature>